<dbReference type="InterPro" id="IPR029055">
    <property type="entry name" value="Ntn_hydrolases_N"/>
</dbReference>
<evidence type="ECO:0000256" key="3">
    <source>
        <dbReference type="ARBA" id="ARBA00023242"/>
    </source>
</evidence>
<evidence type="ECO:0000313" key="7">
    <source>
        <dbReference type="EMBL" id="KPV77571.1"/>
    </source>
</evidence>
<dbReference type="Pfam" id="PF00227">
    <property type="entry name" value="Proteasome"/>
    <property type="match status" value="1"/>
</dbReference>
<dbReference type="InterPro" id="IPR034642">
    <property type="entry name" value="Proteasome_subunit_alpha6"/>
</dbReference>
<dbReference type="GO" id="GO:0019773">
    <property type="term" value="C:proteasome core complex, alpha-subunit complex"/>
    <property type="evidence" value="ECO:0007669"/>
    <property type="project" value="UniProtKB-UniRule"/>
</dbReference>
<evidence type="ECO:0000259" key="6">
    <source>
        <dbReference type="PROSITE" id="PS00388"/>
    </source>
</evidence>
<dbReference type="STRING" id="578459.A0A194SDS5"/>
<dbReference type="RefSeq" id="XP_018273620.1">
    <property type="nucleotide sequence ID" value="XM_018418848.1"/>
</dbReference>
<protein>
    <recommendedName>
        <fullName evidence="5">Proteasome subunit alpha type</fullName>
    </recommendedName>
</protein>
<feature type="domain" description="Proteasome alpha-type subunits" evidence="6">
    <location>
        <begin position="6"/>
        <end position="28"/>
    </location>
</feature>
<keyword evidence="8" id="KW-1185">Reference proteome</keyword>
<keyword evidence="2 4" id="KW-0647">Proteasome</keyword>
<keyword evidence="3 5" id="KW-0539">Nucleus</keyword>
<dbReference type="InterPro" id="IPR050115">
    <property type="entry name" value="Proteasome_alpha"/>
</dbReference>
<dbReference type="PROSITE" id="PS51475">
    <property type="entry name" value="PROTEASOME_ALPHA_2"/>
    <property type="match status" value="1"/>
</dbReference>
<evidence type="ECO:0000256" key="1">
    <source>
        <dbReference type="ARBA" id="ARBA00022490"/>
    </source>
</evidence>
<name>A0A194SDS5_RHOGW</name>
<dbReference type="PROSITE" id="PS00388">
    <property type="entry name" value="PROTEASOME_ALPHA_1"/>
    <property type="match status" value="1"/>
</dbReference>
<sequence>MSRSSYDRTLTVFSPEGRLYQVEYAFKAITTSGHTSLAIRGAGVSVVITQKKVPDKLLDPSSITHIFNLTPSIGCVMTGRTADARSQVQRAQSEASQFRYKYGYDITPDLLAKRIANINQVYTQRAAMRPLGISMIIVGFDPQLGPQIFKLDPAGYYVGFHATSAGVKHQEATNVLEKQFKKGGGGEGGGFKFEKRDDVVEYALKTLGQVLSTDLKAGEVEVGVAEETKVEGRGVFRKLSTDEIDAALQRLGERDD</sequence>
<evidence type="ECO:0000256" key="2">
    <source>
        <dbReference type="ARBA" id="ARBA00022942"/>
    </source>
</evidence>
<dbReference type="GO" id="GO:0005634">
    <property type="term" value="C:nucleus"/>
    <property type="evidence" value="ECO:0007669"/>
    <property type="project" value="UniProtKB-SubCell"/>
</dbReference>
<comment type="subunit">
    <text evidence="5">The 26S proteasome consists of a 20S proteasome core and two 19S regulatory subunits.</text>
</comment>
<dbReference type="Gene3D" id="3.60.20.10">
    <property type="entry name" value="Glutamine Phosphoribosylpyrophosphate, subunit 1, domain 1"/>
    <property type="match status" value="1"/>
</dbReference>
<dbReference type="GeneID" id="28979295"/>
<dbReference type="InterPro" id="IPR000426">
    <property type="entry name" value="Proteasome_asu_N"/>
</dbReference>
<comment type="subcellular location">
    <subcellularLocation>
        <location evidence="5">Cytoplasm</location>
    </subcellularLocation>
    <subcellularLocation>
        <location evidence="5">Nucleus</location>
    </subcellularLocation>
</comment>
<dbReference type="InterPro" id="IPR023332">
    <property type="entry name" value="Proteasome_alpha-type"/>
</dbReference>
<organism evidence="7 8">
    <name type="scientific">Rhodotorula graminis (strain WP1)</name>
    <dbReference type="NCBI Taxonomy" id="578459"/>
    <lineage>
        <taxon>Eukaryota</taxon>
        <taxon>Fungi</taxon>
        <taxon>Dikarya</taxon>
        <taxon>Basidiomycota</taxon>
        <taxon>Pucciniomycotina</taxon>
        <taxon>Microbotryomycetes</taxon>
        <taxon>Sporidiobolales</taxon>
        <taxon>Sporidiobolaceae</taxon>
        <taxon>Rhodotorula</taxon>
    </lineage>
</organism>
<dbReference type="Proteomes" id="UP000053890">
    <property type="component" value="Unassembled WGS sequence"/>
</dbReference>
<dbReference type="SUPFAM" id="SSF56235">
    <property type="entry name" value="N-terminal nucleophile aminohydrolases (Ntn hydrolases)"/>
    <property type="match status" value="1"/>
</dbReference>
<dbReference type="EMBL" id="KQ474074">
    <property type="protein sequence ID" value="KPV77571.1"/>
    <property type="molecule type" value="Genomic_DNA"/>
</dbReference>
<keyword evidence="1 5" id="KW-0963">Cytoplasm</keyword>
<gene>
    <name evidence="7" type="ORF">RHOBADRAFT_66003</name>
</gene>
<dbReference type="GO" id="GO:0006511">
    <property type="term" value="P:ubiquitin-dependent protein catabolic process"/>
    <property type="evidence" value="ECO:0007669"/>
    <property type="project" value="InterPro"/>
</dbReference>
<dbReference type="InterPro" id="IPR001353">
    <property type="entry name" value="Proteasome_sua/b"/>
</dbReference>
<accession>A0A194SDS5</accession>
<dbReference type="OrthoDB" id="431557at2759"/>
<evidence type="ECO:0000313" key="8">
    <source>
        <dbReference type="Proteomes" id="UP000053890"/>
    </source>
</evidence>
<reference evidence="7 8" key="1">
    <citation type="journal article" date="2015" name="Front. Microbiol.">
        <title>Genome sequence of the plant growth promoting endophytic yeast Rhodotorula graminis WP1.</title>
        <authorList>
            <person name="Firrincieli A."/>
            <person name="Otillar R."/>
            <person name="Salamov A."/>
            <person name="Schmutz J."/>
            <person name="Khan Z."/>
            <person name="Redman R.S."/>
            <person name="Fleck N.D."/>
            <person name="Lindquist E."/>
            <person name="Grigoriev I.V."/>
            <person name="Doty S.L."/>
        </authorList>
    </citation>
    <scope>NUCLEOTIDE SEQUENCE [LARGE SCALE GENOMIC DNA]</scope>
    <source>
        <strain evidence="7 8">WP1</strain>
    </source>
</reference>
<evidence type="ECO:0000256" key="5">
    <source>
        <dbReference type="RuleBase" id="RU000551"/>
    </source>
</evidence>
<dbReference type="PANTHER" id="PTHR11599">
    <property type="entry name" value="PROTEASOME SUBUNIT ALPHA/BETA"/>
    <property type="match status" value="1"/>
</dbReference>
<comment type="similarity">
    <text evidence="4 5">Belongs to the peptidase T1A family.</text>
</comment>
<dbReference type="CDD" id="cd03754">
    <property type="entry name" value="proteasome_alpha_type_6"/>
    <property type="match status" value="1"/>
</dbReference>
<dbReference type="OMA" id="YGYDMPV"/>
<dbReference type="AlphaFoldDB" id="A0A194SDS5"/>
<dbReference type="SMART" id="SM00948">
    <property type="entry name" value="Proteasome_A_N"/>
    <property type="match status" value="1"/>
</dbReference>
<evidence type="ECO:0000256" key="4">
    <source>
        <dbReference type="PROSITE-ProRule" id="PRU00808"/>
    </source>
</evidence>
<dbReference type="Pfam" id="PF10584">
    <property type="entry name" value="Proteasome_A_N"/>
    <property type="match status" value="1"/>
</dbReference>
<proteinExistence type="inferred from homology"/>
<dbReference type="GO" id="GO:0005737">
    <property type="term" value="C:cytoplasm"/>
    <property type="evidence" value="ECO:0007669"/>
    <property type="project" value="UniProtKB-SubCell"/>
</dbReference>